<evidence type="ECO:0000313" key="9">
    <source>
        <dbReference type="EMBL" id="KAG2429067.1"/>
    </source>
</evidence>
<reference evidence="9" key="1">
    <citation type="journal article" date="2020" name="bioRxiv">
        <title>Comparative genomics of Chlamydomonas.</title>
        <authorList>
            <person name="Craig R.J."/>
            <person name="Hasan A.R."/>
            <person name="Ness R.W."/>
            <person name="Keightley P.D."/>
        </authorList>
    </citation>
    <scope>NUCLEOTIDE SEQUENCE</scope>
    <source>
        <strain evidence="9">SAG 7.73</strain>
    </source>
</reference>
<dbReference type="Pfam" id="PF16278">
    <property type="entry name" value="zf-C2HE"/>
    <property type="match status" value="1"/>
</dbReference>
<dbReference type="EMBL" id="JAEHOC010000032">
    <property type="protein sequence ID" value="KAG2429067.1"/>
    <property type="molecule type" value="Genomic_DNA"/>
</dbReference>
<dbReference type="Gene3D" id="3.40.50.300">
    <property type="entry name" value="P-loop containing nucleotide triphosphate hydrolases"/>
    <property type="match status" value="1"/>
</dbReference>
<evidence type="ECO:0000256" key="7">
    <source>
        <dbReference type="SAM" id="MobiDB-lite"/>
    </source>
</evidence>
<evidence type="ECO:0000256" key="4">
    <source>
        <dbReference type="ARBA" id="ARBA00023125"/>
    </source>
</evidence>
<dbReference type="FunFam" id="3.40.50.300:FF:002337">
    <property type="entry name" value="Transcription factor bHLH140"/>
    <property type="match status" value="1"/>
</dbReference>
<feature type="region of interest" description="Disordered" evidence="7">
    <location>
        <begin position="370"/>
        <end position="389"/>
    </location>
</feature>
<comment type="caution">
    <text evidence="6">Lacks conserved residue(s) required for the propagation of feature annotation.</text>
</comment>
<dbReference type="PANTHER" id="PTHR12486">
    <property type="entry name" value="APRATAXIN-RELATED"/>
    <property type="match status" value="1"/>
</dbReference>
<dbReference type="AlphaFoldDB" id="A0A835SKY2"/>
<dbReference type="SUPFAM" id="SSF52540">
    <property type="entry name" value="P-loop containing nucleoside triphosphate hydrolases"/>
    <property type="match status" value="1"/>
</dbReference>
<dbReference type="GO" id="GO:0033699">
    <property type="term" value="F:DNA 5'-adenosine monophosphate hydrolase activity"/>
    <property type="evidence" value="ECO:0007669"/>
    <property type="project" value="TreeGrafter"/>
</dbReference>
<dbReference type="FunFam" id="3.30.428.10:FF:000004">
    <property type="entry name" value="aprataxin isoform X2"/>
    <property type="match status" value="1"/>
</dbReference>
<feature type="compositionally biased region" description="Low complexity" evidence="7">
    <location>
        <begin position="403"/>
        <end position="414"/>
    </location>
</feature>
<dbReference type="InterPro" id="IPR011146">
    <property type="entry name" value="HIT-like"/>
</dbReference>
<dbReference type="PROSITE" id="PS51084">
    <property type="entry name" value="HIT_2"/>
    <property type="match status" value="1"/>
</dbReference>
<dbReference type="SUPFAM" id="SSF54197">
    <property type="entry name" value="HIT-like"/>
    <property type="match status" value="1"/>
</dbReference>
<evidence type="ECO:0000256" key="3">
    <source>
        <dbReference type="ARBA" id="ARBA00022833"/>
    </source>
</evidence>
<dbReference type="InterPro" id="IPR027417">
    <property type="entry name" value="P-loop_NTPase"/>
</dbReference>
<evidence type="ECO:0000256" key="2">
    <source>
        <dbReference type="ARBA" id="ARBA00022723"/>
    </source>
</evidence>
<dbReference type="Gene3D" id="3.30.428.10">
    <property type="entry name" value="HIT-like"/>
    <property type="match status" value="1"/>
</dbReference>
<keyword evidence="10" id="KW-1185">Reference proteome</keyword>
<evidence type="ECO:0000256" key="5">
    <source>
        <dbReference type="ARBA" id="ARBA00023242"/>
    </source>
</evidence>
<keyword evidence="4" id="KW-0238">DNA-binding</keyword>
<dbReference type="GO" id="GO:0005634">
    <property type="term" value="C:nucleus"/>
    <property type="evidence" value="ECO:0007669"/>
    <property type="project" value="UniProtKB-SubCell"/>
</dbReference>
<dbReference type="InterPro" id="IPR036265">
    <property type="entry name" value="HIT-like_sf"/>
</dbReference>
<feature type="region of interest" description="Disordered" evidence="7">
    <location>
        <begin position="1"/>
        <end position="117"/>
    </location>
</feature>
<sequence>MPTGCDGGAATAVPPGAGPSSCPDNSPGRNVDPAAGPSQPLSPHTETSGSYVTDDGDTDGGLSDDGADSGQSGGAGLGPGSSAAPGSGDKGRRGRSGAGGGSRSTARGVGNNKPPVSGVPPVLLLLAGLPGSGKSTFSRSLQEASAVSWVHVNQDAISKGKPGKREQCVAAVRAALAEGSCCIIDRCHLDASQRVTFLQLAAECRVAAHCVALTMPAKECAGRVAARTDHPGGVQGDRNKGVVYRMAKQQQDGKGWPPTAAEGFVSVMDCLTDSDASAAVRAWAAYGAAPAAGGGTVATAPAAAAAAGGSAAHAKPDGAPQSTAAAQAAPTLAMWQTYVAKRKVPAAAPSITAFFKPAAAKAGAAGNAPAAAGAAAGSGPKAPAASGTQVGAARSAPVAGGKAAAGAATAGSRPRSAEASPPEQRPAKRPATVQPSAGASPQGAATSTGTAVKSSGSPVSGRAAMSSAAPASEQSQGNGSGGASGAGATAPGIGGGANAFALLMKGSRQAAAAAAGAKPSPAGAAARAAAGGGGVDTDRRFKLDSPWAQALRKTAQDPDSSQQQVLYKDAQVVMIMDAFPKARSHALVIARNPALRSIADLRAEHVPLLEHMRHVTQDWIAKRREQVPGTAAFKLGFHAVPSMCQLHLHVISQDFDSPALKNKKHWNTFTTEFFLPLDQVLGELASQGRVTLISEAEEKRLEGKELSCHACGKLEKNIPALKSHIVACDAVKRLPGL</sequence>
<dbReference type="GO" id="GO:0046872">
    <property type="term" value="F:metal ion binding"/>
    <property type="evidence" value="ECO:0007669"/>
    <property type="project" value="UniProtKB-KW"/>
</dbReference>
<proteinExistence type="predicted"/>
<feature type="compositionally biased region" description="Low complexity" evidence="7">
    <location>
        <begin position="8"/>
        <end position="19"/>
    </location>
</feature>
<dbReference type="GO" id="GO:0047627">
    <property type="term" value="F:adenylylsulfatase activity"/>
    <property type="evidence" value="ECO:0007669"/>
    <property type="project" value="UniProtKB-ARBA"/>
</dbReference>
<dbReference type="OrthoDB" id="3512845at2759"/>
<dbReference type="GO" id="GO:0003725">
    <property type="term" value="F:double-stranded RNA binding"/>
    <property type="evidence" value="ECO:0007669"/>
    <property type="project" value="TreeGrafter"/>
</dbReference>
<comment type="caution">
    <text evidence="9">The sequence shown here is derived from an EMBL/GenBank/DDBJ whole genome shotgun (WGS) entry which is preliminary data.</text>
</comment>
<dbReference type="Pfam" id="PF13671">
    <property type="entry name" value="AAA_33"/>
    <property type="match status" value="1"/>
</dbReference>
<keyword evidence="3" id="KW-0862">Zinc</keyword>
<evidence type="ECO:0000256" key="1">
    <source>
        <dbReference type="ARBA" id="ARBA00004123"/>
    </source>
</evidence>
<dbReference type="GO" id="GO:0000012">
    <property type="term" value="P:single strand break repair"/>
    <property type="evidence" value="ECO:0007669"/>
    <property type="project" value="TreeGrafter"/>
</dbReference>
<feature type="compositionally biased region" description="Low complexity" evidence="7">
    <location>
        <begin position="103"/>
        <end position="117"/>
    </location>
</feature>
<evidence type="ECO:0000259" key="8">
    <source>
        <dbReference type="PROSITE" id="PS51084"/>
    </source>
</evidence>
<protein>
    <recommendedName>
        <fullName evidence="8">HIT domain-containing protein</fullName>
    </recommendedName>
</protein>
<dbReference type="Pfam" id="PF11969">
    <property type="entry name" value="DcpS_C"/>
    <property type="match status" value="1"/>
</dbReference>
<accession>A0A835SKY2</accession>
<feature type="region of interest" description="Disordered" evidence="7">
    <location>
        <begin position="403"/>
        <end position="487"/>
    </location>
</feature>
<keyword evidence="5" id="KW-0539">Nucleus</keyword>
<dbReference type="InterPro" id="IPR032566">
    <property type="entry name" value="Znf-C2HE"/>
</dbReference>
<keyword evidence="2" id="KW-0479">Metal-binding</keyword>
<dbReference type="Proteomes" id="UP000650467">
    <property type="component" value="Unassembled WGS sequence"/>
</dbReference>
<dbReference type="GO" id="GO:1990165">
    <property type="term" value="F:single-strand break-containing DNA binding"/>
    <property type="evidence" value="ECO:0007669"/>
    <property type="project" value="TreeGrafter"/>
</dbReference>
<evidence type="ECO:0000313" key="10">
    <source>
        <dbReference type="Proteomes" id="UP000650467"/>
    </source>
</evidence>
<dbReference type="GO" id="GO:0003697">
    <property type="term" value="F:single-stranded DNA binding"/>
    <property type="evidence" value="ECO:0007669"/>
    <property type="project" value="TreeGrafter"/>
</dbReference>
<name>A0A835SKY2_CHLIN</name>
<comment type="subcellular location">
    <subcellularLocation>
        <location evidence="1">Nucleus</location>
    </subcellularLocation>
</comment>
<feature type="domain" description="HIT" evidence="8">
    <location>
        <begin position="550"/>
        <end position="660"/>
    </location>
</feature>
<gene>
    <name evidence="9" type="ORF">HXX76_011307</name>
</gene>
<evidence type="ECO:0000256" key="6">
    <source>
        <dbReference type="PROSITE-ProRule" id="PRU00464"/>
    </source>
</evidence>
<organism evidence="9 10">
    <name type="scientific">Chlamydomonas incerta</name>
    <dbReference type="NCBI Taxonomy" id="51695"/>
    <lineage>
        <taxon>Eukaryota</taxon>
        <taxon>Viridiplantae</taxon>
        <taxon>Chlorophyta</taxon>
        <taxon>core chlorophytes</taxon>
        <taxon>Chlorophyceae</taxon>
        <taxon>CS clade</taxon>
        <taxon>Chlamydomonadales</taxon>
        <taxon>Chlamydomonadaceae</taxon>
        <taxon>Chlamydomonas</taxon>
    </lineage>
</organism>
<feature type="compositionally biased region" description="Polar residues" evidence="7">
    <location>
        <begin position="433"/>
        <end position="458"/>
    </location>
</feature>
<dbReference type="PANTHER" id="PTHR12486:SF4">
    <property type="entry name" value="APRATAXIN"/>
    <property type="match status" value="1"/>
</dbReference>
<dbReference type="GO" id="GO:0030983">
    <property type="term" value="F:mismatched DNA binding"/>
    <property type="evidence" value="ECO:0007669"/>
    <property type="project" value="TreeGrafter"/>
</dbReference>